<dbReference type="AlphaFoldDB" id="A0A165YX38"/>
<name>A0A165YX38_9HYPH</name>
<dbReference type="PANTHER" id="PTHR22604:SF105">
    <property type="entry name" value="TRANS-1,2-DIHYDROBENZENE-1,2-DIOL DEHYDROGENASE"/>
    <property type="match status" value="1"/>
</dbReference>
<dbReference type="InterPro" id="IPR050984">
    <property type="entry name" value="Gfo/Idh/MocA_domain"/>
</dbReference>
<dbReference type="GO" id="GO:0033712">
    <property type="term" value="F:1,5-anhydro-D-fructose reductase (1,5-anhydro-D-mannitol-forming) activity"/>
    <property type="evidence" value="ECO:0007669"/>
    <property type="project" value="UniProtKB-EC"/>
</dbReference>
<dbReference type="EC" id="1.1.1.292" evidence="5"/>
<evidence type="ECO:0000313" key="5">
    <source>
        <dbReference type="EMBL" id="KZL19314.1"/>
    </source>
</evidence>
<dbReference type="Proteomes" id="UP000076577">
    <property type="component" value="Unassembled WGS sequence"/>
</dbReference>
<comment type="caution">
    <text evidence="5">The sequence shown here is derived from an EMBL/GenBank/DDBJ whole genome shotgun (WGS) entry which is preliminary data.</text>
</comment>
<dbReference type="EMBL" id="LMCB01000015">
    <property type="protein sequence ID" value="KZL19314.1"/>
    <property type="molecule type" value="Genomic_DNA"/>
</dbReference>
<reference evidence="5 6" key="1">
    <citation type="journal article" date="2016" name="Front. Microbiol.">
        <title>Comparative Genomic Analysis Reveals a Diverse Repertoire of Genes Involved in Prokaryote-Eukaryote Interactions within the Pseudovibrio Genus.</title>
        <authorList>
            <person name="Romano S."/>
            <person name="Fernandez-Guerra A."/>
            <person name="Reen F.J."/>
            <person name="Glockner F.O."/>
            <person name="Crowley S.P."/>
            <person name="O'Sullivan O."/>
            <person name="Cotter P.D."/>
            <person name="Adams C."/>
            <person name="Dobson A.D."/>
            <person name="O'Gara F."/>
        </authorList>
    </citation>
    <scope>NUCLEOTIDE SEQUENCE [LARGE SCALE GENOMIC DNA]</scope>
    <source>
        <strain evidence="5 6">Ad2</strain>
    </source>
</reference>
<feature type="domain" description="Gfo/Idh/MocA-like oxidoreductase N-terminal" evidence="3">
    <location>
        <begin position="15"/>
        <end position="130"/>
    </location>
</feature>
<dbReference type="OrthoDB" id="9792935at2"/>
<dbReference type="Gene3D" id="3.40.50.720">
    <property type="entry name" value="NAD(P)-binding Rossmann-like Domain"/>
    <property type="match status" value="1"/>
</dbReference>
<dbReference type="InterPro" id="IPR055170">
    <property type="entry name" value="GFO_IDH_MocA-like_dom"/>
</dbReference>
<dbReference type="SUPFAM" id="SSF55347">
    <property type="entry name" value="Glyceraldehyde-3-phosphate dehydrogenase-like, C-terminal domain"/>
    <property type="match status" value="1"/>
</dbReference>
<evidence type="ECO:0000256" key="1">
    <source>
        <dbReference type="ARBA" id="ARBA00010928"/>
    </source>
</evidence>
<keyword evidence="2 5" id="KW-0560">Oxidoreductase</keyword>
<protein>
    <submittedName>
        <fullName evidence="5">1,5-anhydro-D-fructose reductase</fullName>
        <ecNumber evidence="5">1.1.1.292</ecNumber>
    </submittedName>
</protein>
<dbReference type="GO" id="GO:0000166">
    <property type="term" value="F:nucleotide binding"/>
    <property type="evidence" value="ECO:0007669"/>
    <property type="project" value="InterPro"/>
</dbReference>
<dbReference type="PANTHER" id="PTHR22604">
    <property type="entry name" value="OXIDOREDUCTASES"/>
    <property type="match status" value="1"/>
</dbReference>
<dbReference type="Pfam" id="PF01408">
    <property type="entry name" value="GFO_IDH_MocA"/>
    <property type="match status" value="1"/>
</dbReference>
<dbReference type="InterPro" id="IPR036291">
    <property type="entry name" value="NAD(P)-bd_dom_sf"/>
</dbReference>
<evidence type="ECO:0000259" key="4">
    <source>
        <dbReference type="Pfam" id="PF22725"/>
    </source>
</evidence>
<dbReference type="Pfam" id="PF22725">
    <property type="entry name" value="GFO_IDH_MocA_C3"/>
    <property type="match status" value="1"/>
</dbReference>
<evidence type="ECO:0000256" key="2">
    <source>
        <dbReference type="ARBA" id="ARBA00023002"/>
    </source>
</evidence>
<organism evidence="5 6">
    <name type="scientific">Pseudovibrio axinellae</name>
    <dbReference type="NCBI Taxonomy" id="989403"/>
    <lineage>
        <taxon>Bacteria</taxon>
        <taxon>Pseudomonadati</taxon>
        <taxon>Pseudomonadota</taxon>
        <taxon>Alphaproteobacteria</taxon>
        <taxon>Hyphomicrobiales</taxon>
        <taxon>Stappiaceae</taxon>
        <taxon>Pseudovibrio</taxon>
    </lineage>
</organism>
<gene>
    <name evidence="5" type="primary">afr</name>
    <name evidence="5" type="ORF">PsAD2_02065</name>
</gene>
<evidence type="ECO:0000259" key="3">
    <source>
        <dbReference type="Pfam" id="PF01408"/>
    </source>
</evidence>
<proteinExistence type="inferred from homology"/>
<dbReference type="STRING" id="989403.SAMN05421798_102642"/>
<accession>A0A165YX38</accession>
<feature type="domain" description="GFO/IDH/MocA-like oxidoreductase" evidence="4">
    <location>
        <begin position="143"/>
        <end position="259"/>
    </location>
</feature>
<dbReference type="InterPro" id="IPR000683">
    <property type="entry name" value="Gfo/Idh/MocA-like_OxRdtase_N"/>
</dbReference>
<keyword evidence="6" id="KW-1185">Reference proteome</keyword>
<sequence>MSRDPAFWEKKVSKLNWGFLGTSFISLTMADALQAEGSTRIHSVAGRSEVPLKVFAEKYDVEHTYDNFDELIEDDVVDIIYIALPNHIHHEYVIKAANAGKAILCEKSLSIDMEKTDQALRAVADNEVFFVEGLMYLNHPFTAAIRDVITSGELGEIQSISAQYCADIAQFVNPQSKGALYNLGCYPISLMHLLLQSDFTNHIFDNYEISAMGRRGTDGNICESAASIRLDNGVVCQLHTAEDYGLHASFTVLGSKASLVLNSNPWLPEAEGNTFTVTPYEKVGDVRTVTAEGNAFIYQVRAIREAIEAGKKALERPAPNLEDSRQIMQLLTDWEAATVTS</sequence>
<dbReference type="SUPFAM" id="SSF51735">
    <property type="entry name" value="NAD(P)-binding Rossmann-fold domains"/>
    <property type="match status" value="1"/>
</dbReference>
<evidence type="ECO:0000313" key="6">
    <source>
        <dbReference type="Proteomes" id="UP000076577"/>
    </source>
</evidence>
<comment type="similarity">
    <text evidence="1">Belongs to the Gfo/Idh/MocA family.</text>
</comment>
<dbReference type="PATRIC" id="fig|989403.3.peg.2208"/>
<dbReference type="Gene3D" id="3.30.360.10">
    <property type="entry name" value="Dihydrodipicolinate Reductase, domain 2"/>
    <property type="match status" value="1"/>
</dbReference>